<evidence type="ECO:0000256" key="1">
    <source>
        <dbReference type="ARBA" id="ARBA00022676"/>
    </source>
</evidence>
<name>A0A450XT95_9GAMM</name>
<dbReference type="Gene3D" id="3.20.20.80">
    <property type="entry name" value="Glycosidases"/>
    <property type="match status" value="1"/>
</dbReference>
<keyword evidence="2" id="KW-0808">Transferase</keyword>
<evidence type="ECO:0000256" key="2">
    <source>
        <dbReference type="ARBA" id="ARBA00022679"/>
    </source>
</evidence>
<dbReference type="GO" id="GO:0016757">
    <property type="term" value="F:glycosyltransferase activity"/>
    <property type="evidence" value="ECO:0007669"/>
    <property type="project" value="UniProtKB-KW"/>
</dbReference>
<reference evidence="4" key="1">
    <citation type="submission" date="2019-02" db="EMBL/GenBank/DDBJ databases">
        <authorList>
            <person name="Gruber-Vodicka R. H."/>
            <person name="Seah K. B. B."/>
        </authorList>
    </citation>
    <scope>NUCLEOTIDE SEQUENCE</scope>
    <source>
        <strain evidence="3">BECK_BZ197</strain>
        <strain evidence="5">BECK_BZ198</strain>
        <strain evidence="4">BECK_BZ199</strain>
    </source>
</reference>
<dbReference type="SUPFAM" id="SSF51445">
    <property type="entry name" value="(Trans)glycosidases"/>
    <property type="match status" value="1"/>
</dbReference>
<dbReference type="PANTHER" id="PTHR38784:SF1">
    <property type="entry name" value="SUCROSE PHOSPHORYLASE"/>
    <property type="match status" value="1"/>
</dbReference>
<evidence type="ECO:0000313" key="5">
    <source>
        <dbReference type="EMBL" id="VFK75949.1"/>
    </source>
</evidence>
<protein>
    <submittedName>
        <fullName evidence="4">Sucrose phosphorylase</fullName>
    </submittedName>
</protein>
<proteinExistence type="predicted"/>
<dbReference type="EMBL" id="CAADFQ010000034">
    <property type="protein sequence ID" value="VFK32499.1"/>
    <property type="molecule type" value="Genomic_DNA"/>
</dbReference>
<dbReference type="EMBL" id="CAADGH010000037">
    <property type="protein sequence ID" value="VFK75949.1"/>
    <property type="molecule type" value="Genomic_DNA"/>
</dbReference>
<organism evidence="4">
    <name type="scientific">Candidatus Kentrum sp. MB</name>
    <dbReference type="NCBI Taxonomy" id="2138164"/>
    <lineage>
        <taxon>Bacteria</taxon>
        <taxon>Pseudomonadati</taxon>
        <taxon>Pseudomonadota</taxon>
        <taxon>Gammaproteobacteria</taxon>
        <taxon>Candidatus Kentrum</taxon>
    </lineage>
</organism>
<dbReference type="PANTHER" id="PTHR38784">
    <property type="entry name" value="SUCROSE PHOSPHORYLASE"/>
    <property type="match status" value="1"/>
</dbReference>
<dbReference type="InterPro" id="IPR017853">
    <property type="entry name" value="GH"/>
</dbReference>
<dbReference type="GO" id="GO:0005975">
    <property type="term" value="P:carbohydrate metabolic process"/>
    <property type="evidence" value="ECO:0007669"/>
    <property type="project" value="InterPro"/>
</dbReference>
<evidence type="ECO:0000313" key="3">
    <source>
        <dbReference type="EMBL" id="VFK28294.1"/>
    </source>
</evidence>
<accession>A0A450XT95</accession>
<evidence type="ECO:0000313" key="4">
    <source>
        <dbReference type="EMBL" id="VFK32499.1"/>
    </source>
</evidence>
<dbReference type="EMBL" id="CAADFO010000035">
    <property type="protein sequence ID" value="VFK28294.1"/>
    <property type="molecule type" value="Genomic_DNA"/>
</dbReference>
<dbReference type="AlphaFoldDB" id="A0A450XT95"/>
<dbReference type="InterPro" id="IPR045857">
    <property type="entry name" value="O16G_dom_2"/>
</dbReference>
<dbReference type="Gene3D" id="3.90.400.10">
    <property type="entry name" value="Oligo-1,6-glucosidase, Domain 2"/>
    <property type="match status" value="1"/>
</dbReference>
<gene>
    <name evidence="3" type="ORF">BECKMB1821G_GA0114241_103538</name>
    <name evidence="5" type="ORF">BECKMB1821H_GA0114242_10372</name>
    <name evidence="4" type="ORF">BECKMB1821I_GA0114274_10342</name>
</gene>
<keyword evidence="1" id="KW-0328">Glycosyltransferase</keyword>
<sequence length="169" mass="19453">MFNAYPDSIGRNLSDTVHMLKRPEFKDVFSLFYILPSVFNSAPDRGFSIIDYELNNALVTRENLAELNKLGIGFKFDLVLNHLSVGSPQFQDLLENGDKSEYKDFFIDWNEFWKPYGKMGPDGYVIPYDEYLENLFIIPTKILSPGGLHEDIGYRSGRDAAPQRSLEKR</sequence>